<keyword evidence="3" id="KW-1185">Reference proteome</keyword>
<dbReference type="GeneID" id="72071293"/>
<dbReference type="EMBL" id="CP086362">
    <property type="protein sequence ID" value="UNI23529.1"/>
    <property type="molecule type" value="Genomic_DNA"/>
</dbReference>
<dbReference type="Proteomes" id="UP000829364">
    <property type="component" value="Chromosome 9"/>
</dbReference>
<sequence length="532" mass="55627">MVGSATYTDAEIAWILDQALAGTKASDIQNGFRRFGRGLSASQLRYVKGKYGRDPRFNSPLINRPIHPTTSVTETSPQGAPALPSTEALAATTPSLPPARAPTPTYAAVIYTGPNSVPPRVLLPPETAIPPQLAGVRRPREDEDASVRAIQEQSGAKRQRLEGQQDIATTAQSVDNSKNTAHYTNEDLVRMLSHPSVYNTPQYHAHRFQAGYMPVDPSMTVNMSPSIGFSMSANPQIRPHQQSSTVPSPGVAGSSADSAHVQASTFNPALGLHLPTSYDNNPEPEPEQASTFNSALGLHLPTASNHPSPAQGQISTFNSALGLHLPVGDNGNNNNTTSQQRQTSTFNSALGLHLPTPTASMQGQTSTFNSALGLHLPAPSNDPVPMQGQTSTFNSALGLHLPSNISNANNTSSATMYNPSLGLHLPVAHSNLSLPASTRTSATGLHLPSPTMTNRPAEATSRPAHTIVDPLAPRSAPVAAPADDPAPAPAPASPDSLFGDDPEDLELPSSPPGAPIPSLADGEADAAPTGHM</sequence>
<feature type="region of interest" description="Disordered" evidence="1">
    <location>
        <begin position="475"/>
        <end position="532"/>
    </location>
</feature>
<proteinExistence type="predicted"/>
<evidence type="ECO:0000313" key="2">
    <source>
        <dbReference type="EMBL" id="UNI23529.1"/>
    </source>
</evidence>
<feature type="region of interest" description="Disordered" evidence="1">
    <location>
        <begin position="150"/>
        <end position="180"/>
    </location>
</feature>
<feature type="region of interest" description="Disordered" evidence="1">
    <location>
        <begin position="234"/>
        <end position="258"/>
    </location>
</feature>
<dbReference type="OrthoDB" id="4736382at2759"/>
<reference evidence="2" key="1">
    <citation type="submission" date="2021-11" db="EMBL/GenBank/DDBJ databases">
        <title>Purpureocillium_takamizusanense_genome.</title>
        <authorList>
            <person name="Nguyen N.-H."/>
        </authorList>
    </citation>
    <scope>NUCLEOTIDE SEQUENCE</scope>
    <source>
        <strain evidence="2">PT3</strain>
    </source>
</reference>
<feature type="compositionally biased region" description="Polar residues" evidence="1">
    <location>
        <begin position="234"/>
        <end position="247"/>
    </location>
</feature>
<feature type="region of interest" description="Disordered" evidence="1">
    <location>
        <begin position="322"/>
        <end position="342"/>
    </location>
</feature>
<feature type="region of interest" description="Disordered" evidence="1">
    <location>
        <begin position="270"/>
        <end position="291"/>
    </location>
</feature>
<dbReference type="RefSeq" id="XP_047847010.1">
    <property type="nucleotide sequence ID" value="XM_047991000.1"/>
</dbReference>
<protein>
    <submittedName>
        <fullName evidence="2">Uncharacterized protein</fullName>
    </submittedName>
</protein>
<evidence type="ECO:0000256" key="1">
    <source>
        <dbReference type="SAM" id="MobiDB-lite"/>
    </source>
</evidence>
<gene>
    <name evidence="2" type="ORF">JDV02_009348</name>
</gene>
<feature type="compositionally biased region" description="Low complexity" evidence="1">
    <location>
        <begin position="330"/>
        <end position="342"/>
    </location>
</feature>
<dbReference type="AlphaFoldDB" id="A0A9Q8QLV6"/>
<evidence type="ECO:0000313" key="3">
    <source>
        <dbReference type="Proteomes" id="UP000829364"/>
    </source>
</evidence>
<dbReference type="KEGG" id="ptkz:JDV02_009348"/>
<feature type="compositionally biased region" description="Polar residues" evidence="1">
    <location>
        <begin position="166"/>
        <end position="180"/>
    </location>
</feature>
<accession>A0A9Q8QLV6</accession>
<organism evidence="2 3">
    <name type="scientific">Purpureocillium takamizusanense</name>
    <dbReference type="NCBI Taxonomy" id="2060973"/>
    <lineage>
        <taxon>Eukaryota</taxon>
        <taxon>Fungi</taxon>
        <taxon>Dikarya</taxon>
        <taxon>Ascomycota</taxon>
        <taxon>Pezizomycotina</taxon>
        <taxon>Sordariomycetes</taxon>
        <taxon>Hypocreomycetidae</taxon>
        <taxon>Hypocreales</taxon>
        <taxon>Ophiocordycipitaceae</taxon>
        <taxon>Purpureocillium</taxon>
    </lineage>
</organism>
<feature type="region of interest" description="Disordered" evidence="1">
    <location>
        <begin position="437"/>
        <end position="462"/>
    </location>
</feature>
<name>A0A9Q8QLV6_9HYPO</name>